<sequence>MGLTSVALPSWAQTQPYPQQRPIKLVVPFAAGGSTDIVARLVAEGMQAQFQQTIYIENKAGAGGMLGAELVAHAAADGYTVGLGSISSLAVNPVVLKAARVQPLQDFKMVVPLASIASVFAVPPSAGVRDFAQFLQAARKHGDAWAVGSSGVGSVGHVILEALNADLGLRMRHIPFKGMGPVVQSALSGQTQVLSDQYPSSAPHIKAGYLIPFAVAANQRLQALPQVPTLKELGYPQLNALAITWFGLVVPAATPDTVVQRLNQAANAALVQPELQARLKALGVDVLGGTSADLVRMVEETSAQVRTLVQQRGITDGM</sequence>
<dbReference type="Pfam" id="PF03401">
    <property type="entry name" value="TctC"/>
    <property type="match status" value="1"/>
</dbReference>
<reference evidence="2 3" key="1">
    <citation type="submission" date="2024-08" db="EMBL/GenBank/DDBJ databases">
        <authorList>
            <person name="Feng Z."/>
            <person name="Ronholm J."/>
        </authorList>
    </citation>
    <scope>NUCLEOTIDE SEQUENCE [LARGE SCALE GENOMIC DNA]</scope>
    <source>
        <strain evidence="2 3">4-AB0-8</strain>
    </source>
</reference>
<evidence type="ECO:0000313" key="2">
    <source>
        <dbReference type="EMBL" id="MEZ2740074.1"/>
    </source>
</evidence>
<evidence type="ECO:0000313" key="3">
    <source>
        <dbReference type="Proteomes" id="UP001567350"/>
    </source>
</evidence>
<comment type="caution">
    <text evidence="2">The sequence shown here is derived from an EMBL/GenBank/DDBJ whole genome shotgun (WGS) entry which is preliminary data.</text>
</comment>
<dbReference type="EMBL" id="JBGJLR010000012">
    <property type="protein sequence ID" value="MEZ2740074.1"/>
    <property type="molecule type" value="Genomic_DNA"/>
</dbReference>
<keyword evidence="3" id="KW-1185">Reference proteome</keyword>
<dbReference type="RefSeq" id="WP_370906386.1">
    <property type="nucleotide sequence ID" value="NZ_JBGJLV010000012.1"/>
</dbReference>
<gene>
    <name evidence="2" type="ORF">ACBP88_11555</name>
</gene>
<dbReference type="PANTHER" id="PTHR42928">
    <property type="entry name" value="TRICARBOXYLATE-BINDING PROTEIN"/>
    <property type="match status" value="1"/>
</dbReference>
<name>A0ABV4IE00_9BURK</name>
<dbReference type="Proteomes" id="UP001567350">
    <property type="component" value="Unassembled WGS sequence"/>
</dbReference>
<comment type="similarity">
    <text evidence="1">Belongs to the UPF0065 (bug) family.</text>
</comment>
<evidence type="ECO:0000256" key="1">
    <source>
        <dbReference type="ARBA" id="ARBA00006987"/>
    </source>
</evidence>
<dbReference type="CDD" id="cd07012">
    <property type="entry name" value="PBP2_Bug_TTT"/>
    <property type="match status" value="1"/>
</dbReference>
<accession>A0ABV4IE00</accession>
<organism evidence="2 3">
    <name type="scientific">Comamonas jiangduensis</name>
    <dbReference type="NCBI Taxonomy" id="1194168"/>
    <lineage>
        <taxon>Bacteria</taxon>
        <taxon>Pseudomonadati</taxon>
        <taxon>Pseudomonadota</taxon>
        <taxon>Betaproteobacteria</taxon>
        <taxon>Burkholderiales</taxon>
        <taxon>Comamonadaceae</taxon>
        <taxon>Comamonas</taxon>
    </lineage>
</organism>
<dbReference type="Gene3D" id="3.40.190.10">
    <property type="entry name" value="Periplasmic binding protein-like II"/>
    <property type="match status" value="1"/>
</dbReference>
<dbReference type="Gene3D" id="3.40.190.150">
    <property type="entry name" value="Bordetella uptake gene, domain 1"/>
    <property type="match status" value="1"/>
</dbReference>
<dbReference type="SUPFAM" id="SSF53850">
    <property type="entry name" value="Periplasmic binding protein-like II"/>
    <property type="match status" value="1"/>
</dbReference>
<dbReference type="PIRSF" id="PIRSF017082">
    <property type="entry name" value="YflP"/>
    <property type="match status" value="1"/>
</dbReference>
<proteinExistence type="inferred from homology"/>
<dbReference type="InterPro" id="IPR005064">
    <property type="entry name" value="BUG"/>
</dbReference>
<protein>
    <submittedName>
        <fullName evidence="2">Bug family tripartite tricarboxylate transporter substrate binding protein</fullName>
    </submittedName>
</protein>
<dbReference type="InterPro" id="IPR042100">
    <property type="entry name" value="Bug_dom1"/>
</dbReference>
<dbReference type="PANTHER" id="PTHR42928:SF5">
    <property type="entry name" value="BLR1237 PROTEIN"/>
    <property type="match status" value="1"/>
</dbReference>